<dbReference type="Proteomes" id="UP001420932">
    <property type="component" value="Unassembled WGS sequence"/>
</dbReference>
<sequence length="99" mass="11286">MMWQKQERGDGRAVEENGQAIGQAPTRKRSHQHPRRCRAMKKDTKGGVVEGDDERQEARCSDGRRRREWKEGICSGQKVATKVLEELFVIHPTALGCIK</sequence>
<accession>A0AAP0LHC6</accession>
<evidence type="ECO:0000256" key="1">
    <source>
        <dbReference type="SAM" id="MobiDB-lite"/>
    </source>
</evidence>
<evidence type="ECO:0000313" key="2">
    <source>
        <dbReference type="EMBL" id="KAK9169049.1"/>
    </source>
</evidence>
<dbReference type="AlphaFoldDB" id="A0AAP0LHC6"/>
<proteinExistence type="predicted"/>
<comment type="caution">
    <text evidence="2">The sequence shown here is derived from an EMBL/GenBank/DDBJ whole genome shotgun (WGS) entry which is preliminary data.</text>
</comment>
<feature type="compositionally biased region" description="Basic and acidic residues" evidence="1">
    <location>
        <begin position="1"/>
        <end position="15"/>
    </location>
</feature>
<keyword evidence="3" id="KW-1185">Reference proteome</keyword>
<reference evidence="2 3" key="1">
    <citation type="submission" date="2024-01" db="EMBL/GenBank/DDBJ databases">
        <title>Genome assemblies of Stephania.</title>
        <authorList>
            <person name="Yang L."/>
        </authorList>
    </citation>
    <scope>NUCLEOTIDE SEQUENCE [LARGE SCALE GENOMIC DNA]</scope>
    <source>
        <strain evidence="2">YNDBR</strain>
        <tissue evidence="2">Leaf</tissue>
    </source>
</reference>
<organism evidence="2 3">
    <name type="scientific">Stephania yunnanensis</name>
    <dbReference type="NCBI Taxonomy" id="152371"/>
    <lineage>
        <taxon>Eukaryota</taxon>
        <taxon>Viridiplantae</taxon>
        <taxon>Streptophyta</taxon>
        <taxon>Embryophyta</taxon>
        <taxon>Tracheophyta</taxon>
        <taxon>Spermatophyta</taxon>
        <taxon>Magnoliopsida</taxon>
        <taxon>Ranunculales</taxon>
        <taxon>Menispermaceae</taxon>
        <taxon>Menispermoideae</taxon>
        <taxon>Cissampelideae</taxon>
        <taxon>Stephania</taxon>
    </lineage>
</organism>
<name>A0AAP0LHC6_9MAGN</name>
<gene>
    <name evidence="2" type="ORF">Syun_001189</name>
</gene>
<feature type="compositionally biased region" description="Basic residues" evidence="1">
    <location>
        <begin position="26"/>
        <end position="39"/>
    </location>
</feature>
<protein>
    <submittedName>
        <fullName evidence="2">Uncharacterized protein</fullName>
    </submittedName>
</protein>
<dbReference type="EMBL" id="JBBNAF010000001">
    <property type="protein sequence ID" value="KAK9169049.1"/>
    <property type="molecule type" value="Genomic_DNA"/>
</dbReference>
<feature type="region of interest" description="Disordered" evidence="1">
    <location>
        <begin position="1"/>
        <end position="55"/>
    </location>
</feature>
<evidence type="ECO:0000313" key="3">
    <source>
        <dbReference type="Proteomes" id="UP001420932"/>
    </source>
</evidence>